<dbReference type="PANTHER" id="PTHR43386:SF26">
    <property type="entry name" value="ABC TRANSPORTER PERMEASE PROTEIN"/>
    <property type="match status" value="1"/>
</dbReference>
<dbReference type="CDD" id="cd06261">
    <property type="entry name" value="TM_PBP2"/>
    <property type="match status" value="1"/>
</dbReference>
<feature type="transmembrane region" description="Helical" evidence="7">
    <location>
        <begin position="142"/>
        <end position="162"/>
    </location>
</feature>
<keyword evidence="3" id="KW-1003">Cell membrane</keyword>
<evidence type="ECO:0000256" key="5">
    <source>
        <dbReference type="ARBA" id="ARBA00022989"/>
    </source>
</evidence>
<comment type="subcellular location">
    <subcellularLocation>
        <location evidence="1 7">Cell membrane</location>
        <topology evidence="1 7">Multi-pass membrane protein</topology>
    </subcellularLocation>
</comment>
<keyword evidence="4 7" id="KW-0812">Transmembrane</keyword>
<feature type="transmembrane region" description="Helical" evidence="7">
    <location>
        <begin position="105"/>
        <end position="130"/>
    </location>
</feature>
<evidence type="ECO:0000256" key="1">
    <source>
        <dbReference type="ARBA" id="ARBA00004651"/>
    </source>
</evidence>
<dbReference type="SUPFAM" id="SSF161098">
    <property type="entry name" value="MetI-like"/>
    <property type="match status" value="1"/>
</dbReference>
<evidence type="ECO:0000313" key="10">
    <source>
        <dbReference type="Proteomes" id="UP001549321"/>
    </source>
</evidence>
<gene>
    <name evidence="9" type="ORF">ABIE08_002639</name>
</gene>
<keyword evidence="10" id="KW-1185">Reference proteome</keyword>
<evidence type="ECO:0000313" key="9">
    <source>
        <dbReference type="EMBL" id="MET4634693.1"/>
    </source>
</evidence>
<name>A0ABV2R1S0_9HYPH</name>
<evidence type="ECO:0000256" key="3">
    <source>
        <dbReference type="ARBA" id="ARBA00022475"/>
    </source>
</evidence>
<dbReference type="InterPro" id="IPR025966">
    <property type="entry name" value="OppC_N"/>
</dbReference>
<dbReference type="Proteomes" id="UP001549321">
    <property type="component" value="Unassembled WGS sequence"/>
</dbReference>
<comment type="caution">
    <text evidence="9">The sequence shown here is derived from an EMBL/GenBank/DDBJ whole genome shotgun (WGS) entry which is preliminary data.</text>
</comment>
<comment type="similarity">
    <text evidence="7">Belongs to the binding-protein-dependent transport system permease family.</text>
</comment>
<dbReference type="InterPro" id="IPR050366">
    <property type="entry name" value="BP-dependent_transpt_permease"/>
</dbReference>
<evidence type="ECO:0000256" key="6">
    <source>
        <dbReference type="ARBA" id="ARBA00023136"/>
    </source>
</evidence>
<evidence type="ECO:0000256" key="7">
    <source>
        <dbReference type="RuleBase" id="RU363032"/>
    </source>
</evidence>
<organism evidence="9 10">
    <name type="scientific">Kaistia defluvii</name>
    <dbReference type="NCBI Taxonomy" id="410841"/>
    <lineage>
        <taxon>Bacteria</taxon>
        <taxon>Pseudomonadati</taxon>
        <taxon>Pseudomonadota</taxon>
        <taxon>Alphaproteobacteria</taxon>
        <taxon>Hyphomicrobiales</taxon>
        <taxon>Kaistiaceae</taxon>
        <taxon>Kaistia</taxon>
    </lineage>
</organism>
<sequence length="315" mass="34308">MATELSPARPSLRQRLWAFYDSDLIWSFRHSPMAILSAALLAIVAFTSLFAAWLMPQNPFDITQLYLEKANLPPIWIEGGQMPYLLGTDLQGRDILSAIVYGSRISLIIGVASVALSMTIGVLVGLMAGYVGGALDNFLMRIGDAVMSIPTLLVAILISAIFRGMLPVDYRDTAAPLILVVALSLTSWVVYARMIRAATMVEAGKEYVLAARIIKVPRRRIILHHILPNVLTAALVTATLNLGLAVLAEATLSFLGVGMPSAQPSLGTLIRIGNQFFFSGTWWIVLFPALQLTLIILAVNLLGDWLRDALNPKLK</sequence>
<evidence type="ECO:0000259" key="8">
    <source>
        <dbReference type="PROSITE" id="PS50928"/>
    </source>
</evidence>
<feature type="transmembrane region" description="Helical" evidence="7">
    <location>
        <begin position="34"/>
        <end position="55"/>
    </location>
</feature>
<evidence type="ECO:0000256" key="2">
    <source>
        <dbReference type="ARBA" id="ARBA00022448"/>
    </source>
</evidence>
<keyword evidence="2 7" id="KW-0813">Transport</keyword>
<feature type="domain" description="ABC transmembrane type-1" evidence="8">
    <location>
        <begin position="103"/>
        <end position="303"/>
    </location>
</feature>
<dbReference type="Pfam" id="PF12911">
    <property type="entry name" value="OppC_N"/>
    <property type="match status" value="1"/>
</dbReference>
<keyword evidence="6 7" id="KW-0472">Membrane</keyword>
<dbReference type="PANTHER" id="PTHR43386">
    <property type="entry name" value="OLIGOPEPTIDE TRANSPORT SYSTEM PERMEASE PROTEIN APPC"/>
    <property type="match status" value="1"/>
</dbReference>
<dbReference type="Pfam" id="PF00528">
    <property type="entry name" value="BPD_transp_1"/>
    <property type="match status" value="1"/>
</dbReference>
<feature type="transmembrane region" description="Helical" evidence="7">
    <location>
        <begin position="226"/>
        <end position="248"/>
    </location>
</feature>
<proteinExistence type="inferred from homology"/>
<feature type="transmembrane region" description="Helical" evidence="7">
    <location>
        <begin position="282"/>
        <end position="303"/>
    </location>
</feature>
<dbReference type="InterPro" id="IPR000515">
    <property type="entry name" value="MetI-like"/>
</dbReference>
<dbReference type="EMBL" id="JBEPSM010000002">
    <property type="protein sequence ID" value="MET4634693.1"/>
    <property type="molecule type" value="Genomic_DNA"/>
</dbReference>
<accession>A0ABV2R1S0</accession>
<reference evidence="9 10" key="1">
    <citation type="submission" date="2024-06" db="EMBL/GenBank/DDBJ databases">
        <title>Sorghum-associated microbial communities from plants grown in Nebraska, USA.</title>
        <authorList>
            <person name="Schachtman D."/>
        </authorList>
    </citation>
    <scope>NUCLEOTIDE SEQUENCE [LARGE SCALE GENOMIC DNA]</scope>
    <source>
        <strain evidence="9 10">3207</strain>
    </source>
</reference>
<dbReference type="RefSeq" id="WP_354551714.1">
    <property type="nucleotide sequence ID" value="NZ_JBEPSM010000002.1"/>
</dbReference>
<dbReference type="PROSITE" id="PS50928">
    <property type="entry name" value="ABC_TM1"/>
    <property type="match status" value="1"/>
</dbReference>
<keyword evidence="5 7" id="KW-1133">Transmembrane helix</keyword>
<evidence type="ECO:0000256" key="4">
    <source>
        <dbReference type="ARBA" id="ARBA00022692"/>
    </source>
</evidence>
<protein>
    <submittedName>
        <fullName evidence="9">Peptide/nickel transport system permease protein</fullName>
    </submittedName>
</protein>
<dbReference type="Gene3D" id="1.10.3720.10">
    <property type="entry name" value="MetI-like"/>
    <property type="match status" value="1"/>
</dbReference>
<feature type="transmembrane region" description="Helical" evidence="7">
    <location>
        <begin position="174"/>
        <end position="191"/>
    </location>
</feature>
<dbReference type="InterPro" id="IPR035906">
    <property type="entry name" value="MetI-like_sf"/>
</dbReference>